<feature type="compositionally biased region" description="Polar residues" evidence="1">
    <location>
        <begin position="7"/>
        <end position="31"/>
    </location>
</feature>
<reference evidence="2" key="1">
    <citation type="submission" date="2020-06" db="EMBL/GenBank/DDBJ databases">
        <authorList>
            <consortium name="Plant Systems Biology data submission"/>
        </authorList>
    </citation>
    <scope>NUCLEOTIDE SEQUENCE</scope>
    <source>
        <strain evidence="2">D6</strain>
    </source>
</reference>
<organism evidence="2 3">
    <name type="scientific">Seminavis robusta</name>
    <dbReference type="NCBI Taxonomy" id="568900"/>
    <lineage>
        <taxon>Eukaryota</taxon>
        <taxon>Sar</taxon>
        <taxon>Stramenopiles</taxon>
        <taxon>Ochrophyta</taxon>
        <taxon>Bacillariophyta</taxon>
        <taxon>Bacillariophyceae</taxon>
        <taxon>Bacillariophycidae</taxon>
        <taxon>Naviculales</taxon>
        <taxon>Naviculaceae</taxon>
        <taxon>Seminavis</taxon>
    </lineage>
</organism>
<feature type="region of interest" description="Disordered" evidence="1">
    <location>
        <begin position="336"/>
        <end position="373"/>
    </location>
</feature>
<feature type="region of interest" description="Disordered" evidence="1">
    <location>
        <begin position="127"/>
        <end position="158"/>
    </location>
</feature>
<comment type="caution">
    <text evidence="2">The sequence shown here is derived from an EMBL/GenBank/DDBJ whole genome shotgun (WGS) entry which is preliminary data.</text>
</comment>
<feature type="region of interest" description="Disordered" evidence="1">
    <location>
        <begin position="1"/>
        <end position="32"/>
    </location>
</feature>
<dbReference type="Proteomes" id="UP001153069">
    <property type="component" value="Unassembled WGS sequence"/>
</dbReference>
<dbReference type="PRINTS" id="PR01217">
    <property type="entry name" value="PRICHEXTENSN"/>
</dbReference>
<sequence length="411" mass="42371">MAAIPTNAPTSTPSLRPTAGSKTDNPTSSSMVAPIAVTYPPITQPPTFATSAQTSESLSPTISVFGILGTPIPVDVVISVLGDKTTPPSTLPTSLPVMATNVPTGKEPTEQPTLIPALSQEEILTPRPTSVQTSQPPTSVVPTSTPQVSSVTTPMPIPVTTPMPIEPVTQTPSTFPVSTPPTSIAPTNTNSAHYCGCPSCTSSVWNADADTFSCGERIEYIVYSLGGSWEAACRQVAGQEFPQRCGPFCDPDACHSLTVNSGITPDQDVDHPLTAVPTAILSGTGAEPTIVPLKTTMRPSISPTQLPIATPILNPTRESTEAPSGAFFAVSNDEPDAADLPLETDNGGTTGINAKPGLSAGLHTESPSVRPSPEVDWPSVLITSAATRMSSASCVAALVGLMVAFCGFWVS</sequence>
<evidence type="ECO:0000256" key="1">
    <source>
        <dbReference type="SAM" id="MobiDB-lite"/>
    </source>
</evidence>
<protein>
    <submittedName>
        <fullName evidence="2">Uncharacterized protein</fullName>
    </submittedName>
</protein>
<dbReference type="AlphaFoldDB" id="A0A9N8HVR8"/>
<name>A0A9N8HVR8_9STRA</name>
<gene>
    <name evidence="2" type="ORF">SEMRO_2034_G311970.1</name>
</gene>
<keyword evidence="3" id="KW-1185">Reference proteome</keyword>
<evidence type="ECO:0000313" key="2">
    <source>
        <dbReference type="EMBL" id="CAB9527636.1"/>
    </source>
</evidence>
<dbReference type="EMBL" id="CAICTM010002032">
    <property type="protein sequence ID" value="CAB9527636.1"/>
    <property type="molecule type" value="Genomic_DNA"/>
</dbReference>
<feature type="compositionally biased region" description="Low complexity" evidence="1">
    <location>
        <begin position="128"/>
        <end position="154"/>
    </location>
</feature>
<dbReference type="OrthoDB" id="276515at2759"/>
<accession>A0A9N8HVR8</accession>
<proteinExistence type="predicted"/>
<evidence type="ECO:0000313" key="3">
    <source>
        <dbReference type="Proteomes" id="UP001153069"/>
    </source>
</evidence>